<keyword evidence="3" id="KW-0812">Transmembrane</keyword>
<keyword evidence="6" id="KW-1185">Reference proteome</keyword>
<dbReference type="Pfam" id="PF07940">
    <property type="entry name" value="Hepar_II_III_C"/>
    <property type="match status" value="1"/>
</dbReference>
<evidence type="ECO:0000256" key="2">
    <source>
        <dbReference type="SAM" id="MobiDB-lite"/>
    </source>
</evidence>
<dbReference type="InterPro" id="IPR012480">
    <property type="entry name" value="Hepar_II_III_C"/>
</dbReference>
<comment type="subcellular location">
    <subcellularLocation>
        <location evidence="1">Cell envelope</location>
    </subcellularLocation>
</comment>
<organism evidence="5 6">
    <name type="scientific">Exidia glandulosa HHB12029</name>
    <dbReference type="NCBI Taxonomy" id="1314781"/>
    <lineage>
        <taxon>Eukaryota</taxon>
        <taxon>Fungi</taxon>
        <taxon>Dikarya</taxon>
        <taxon>Basidiomycota</taxon>
        <taxon>Agaricomycotina</taxon>
        <taxon>Agaricomycetes</taxon>
        <taxon>Auriculariales</taxon>
        <taxon>Exidiaceae</taxon>
        <taxon>Exidia</taxon>
    </lineage>
</organism>
<feature type="region of interest" description="Disordered" evidence="2">
    <location>
        <begin position="716"/>
        <end position="739"/>
    </location>
</feature>
<dbReference type="STRING" id="1314781.A0A165NAK6"/>
<feature type="region of interest" description="Disordered" evidence="2">
    <location>
        <begin position="73"/>
        <end position="103"/>
    </location>
</feature>
<feature type="compositionally biased region" description="Polar residues" evidence="2">
    <location>
        <begin position="1"/>
        <end position="12"/>
    </location>
</feature>
<reference evidence="5 6" key="1">
    <citation type="journal article" date="2016" name="Mol. Biol. Evol.">
        <title>Comparative Genomics of Early-Diverging Mushroom-Forming Fungi Provides Insights into the Origins of Lignocellulose Decay Capabilities.</title>
        <authorList>
            <person name="Nagy L.G."/>
            <person name="Riley R."/>
            <person name="Tritt A."/>
            <person name="Adam C."/>
            <person name="Daum C."/>
            <person name="Floudas D."/>
            <person name="Sun H."/>
            <person name="Yadav J.S."/>
            <person name="Pangilinan J."/>
            <person name="Larsson K.H."/>
            <person name="Matsuura K."/>
            <person name="Barry K."/>
            <person name="Labutti K."/>
            <person name="Kuo R."/>
            <person name="Ohm R.A."/>
            <person name="Bhattacharya S.S."/>
            <person name="Shirouzu T."/>
            <person name="Yoshinaga Y."/>
            <person name="Martin F.M."/>
            <person name="Grigoriev I.V."/>
            <person name="Hibbett D.S."/>
        </authorList>
    </citation>
    <scope>NUCLEOTIDE SEQUENCE [LARGE SCALE GENOMIC DNA]</scope>
    <source>
        <strain evidence="5 6">HHB12029</strain>
    </source>
</reference>
<keyword evidence="3" id="KW-1133">Transmembrane helix</keyword>
<feature type="compositionally biased region" description="Gly residues" evidence="2">
    <location>
        <begin position="84"/>
        <end position="100"/>
    </location>
</feature>
<evidence type="ECO:0000259" key="4">
    <source>
        <dbReference type="Pfam" id="PF07940"/>
    </source>
</evidence>
<dbReference type="InParanoid" id="A0A165NAK6"/>
<gene>
    <name evidence="5" type="ORF">EXIGLDRAFT_761556</name>
</gene>
<protein>
    <submittedName>
        <fullName evidence="5">Heparinase II/III family protein</fullName>
    </submittedName>
</protein>
<dbReference type="PANTHER" id="PTHR38045">
    <property type="entry name" value="CHROMOSOME 1, WHOLE GENOME SHOTGUN SEQUENCE"/>
    <property type="match status" value="1"/>
</dbReference>
<dbReference type="GO" id="GO:0016829">
    <property type="term" value="F:lyase activity"/>
    <property type="evidence" value="ECO:0007669"/>
    <property type="project" value="InterPro"/>
</dbReference>
<sequence length="789" mass="85253">MSYSGDSLQRPLSDSHYTRAPNPANPGEGGPYNNGYAAPPPRKRISPWIKFGIPVAILVIVAAVVGGVLGTRHSKNSSASSTGSGDGSGSGPSAGDGGGNSNVQGVFATSTDAYFLPVYPTKANNALYVAPTFTPSASASAAWPADTFSPATPEMTSVRPDRPRLLAPAYKWAALPDLIQKDVYLKSFHNRILNNATQYLQLPPVKYVLDGGSGILDISREVKQRIKAYSYAYRMTKDQKWLDGAWAELQNAANKGPNTFSPDPSDAWNKGHFLDVAEMTAAFAIAYDWLHDAWTDDQRSSIMQSIIDNGLQVGLAAYNGASYGWWTGRNGEVISGNWNCVSNGGMVLGALAIIDDDQSGVAAQVLAKAVPNAQANCAKGPSSDGSWTETPNYWYFGTTGHAEMTSALMSATGSDYGLLTTNPNFNLTGLYHMYVYGMTSLFDYADHGPNKYSSTANSMMFYATAYNTPMYMLHQRDRFDAADPTSMFWYDPTVAGAWWNGLPLDHFFNDPETYWASMRSSWTDNKGLYIAMKSSKLTGHQTHGDLDCGDFVLDAMGQRWAGELGSGDYLSTDYFTSEADDATRWLYYRKRTEGQNTILVGAQNQLAEEAAPTFQFGSSNTAQGSDPVLQLSSDSTAFATTDMSTAYGSGSSVKRGIRMLNGRKQVLLQDEISTTDAAVMWRMHTNATISLNGATATLSLGGKTLQAQILSPSSASFEQMDPVRLSSDPPLPSGQSDQENKGVHVLVINLPAGTNTIQVLFNPQWDGMSSSDFVTPNNVALDNWSLTSH</sequence>
<evidence type="ECO:0000313" key="6">
    <source>
        <dbReference type="Proteomes" id="UP000077266"/>
    </source>
</evidence>
<evidence type="ECO:0000256" key="3">
    <source>
        <dbReference type="SAM" id="Phobius"/>
    </source>
</evidence>
<evidence type="ECO:0000256" key="1">
    <source>
        <dbReference type="ARBA" id="ARBA00004196"/>
    </source>
</evidence>
<proteinExistence type="predicted"/>
<feature type="region of interest" description="Disordered" evidence="2">
    <location>
        <begin position="1"/>
        <end position="38"/>
    </location>
</feature>
<dbReference type="AlphaFoldDB" id="A0A165NAK6"/>
<dbReference type="Proteomes" id="UP000077266">
    <property type="component" value="Unassembled WGS sequence"/>
</dbReference>
<feature type="domain" description="Heparinase II/III-like C-terminal" evidence="4">
    <location>
        <begin position="525"/>
        <end position="703"/>
    </location>
</feature>
<name>A0A165NAK6_EXIGL</name>
<dbReference type="Gene3D" id="1.50.10.100">
    <property type="entry name" value="Chondroitin AC/alginate lyase"/>
    <property type="match status" value="1"/>
</dbReference>
<accession>A0A165NAK6</accession>
<dbReference type="SUPFAM" id="SSF48230">
    <property type="entry name" value="Chondroitin AC/alginate lyase"/>
    <property type="match status" value="1"/>
</dbReference>
<feature type="transmembrane region" description="Helical" evidence="3">
    <location>
        <begin position="51"/>
        <end position="70"/>
    </location>
</feature>
<dbReference type="OrthoDB" id="3476529at2759"/>
<keyword evidence="3" id="KW-0472">Membrane</keyword>
<dbReference type="Gene3D" id="2.70.98.70">
    <property type="match status" value="1"/>
</dbReference>
<dbReference type="EMBL" id="KV425900">
    <property type="protein sequence ID" value="KZW00463.1"/>
    <property type="molecule type" value="Genomic_DNA"/>
</dbReference>
<evidence type="ECO:0000313" key="5">
    <source>
        <dbReference type="EMBL" id="KZW00463.1"/>
    </source>
</evidence>
<dbReference type="InterPro" id="IPR008929">
    <property type="entry name" value="Chondroitin_lyas"/>
</dbReference>
<dbReference type="PANTHER" id="PTHR38045:SF1">
    <property type="entry name" value="HEPARINASE II_III-LIKE PROTEIN"/>
    <property type="match status" value="1"/>
</dbReference>